<keyword evidence="5" id="KW-0677">Repeat</keyword>
<dbReference type="InterPro" id="IPR011989">
    <property type="entry name" value="ARM-like"/>
</dbReference>
<evidence type="ECO:0000256" key="11">
    <source>
        <dbReference type="PIRNR" id="PIRNR037093"/>
    </source>
</evidence>
<evidence type="ECO:0000256" key="1">
    <source>
        <dbReference type="ARBA" id="ARBA00004255"/>
    </source>
</evidence>
<evidence type="ECO:0000256" key="3">
    <source>
        <dbReference type="ARBA" id="ARBA00022448"/>
    </source>
</evidence>
<dbReference type="InterPro" id="IPR013040">
    <property type="entry name" value="Coatomer_gsu_app_Ig-like_dom"/>
</dbReference>
<dbReference type="InterPro" id="IPR017106">
    <property type="entry name" value="Coatomer_gsu"/>
</dbReference>
<comment type="caution">
    <text evidence="14">The sequence shown here is derived from an EMBL/GenBank/DDBJ whole genome shotgun (WGS) entry which is preliminary data.</text>
</comment>
<dbReference type="InterPro" id="IPR037067">
    <property type="entry name" value="Coatomer_gsu_app_sf"/>
</dbReference>
<dbReference type="GO" id="GO:0005783">
    <property type="term" value="C:endoplasmic reticulum"/>
    <property type="evidence" value="ECO:0007669"/>
    <property type="project" value="TreeGrafter"/>
</dbReference>
<keyword evidence="3 11" id="KW-0813">Transport</keyword>
<evidence type="ECO:0000256" key="10">
    <source>
        <dbReference type="ARBA" id="ARBA00023329"/>
    </source>
</evidence>
<evidence type="ECO:0000256" key="5">
    <source>
        <dbReference type="ARBA" id="ARBA00022737"/>
    </source>
</evidence>
<dbReference type="EMBL" id="MPUH01000005">
    <property type="protein sequence ID" value="OMJ95934.1"/>
    <property type="molecule type" value="Genomic_DNA"/>
</dbReference>
<evidence type="ECO:0000259" key="13">
    <source>
        <dbReference type="Pfam" id="PF08752"/>
    </source>
</evidence>
<proteinExistence type="inferred from homology"/>
<dbReference type="AlphaFoldDB" id="A0A1R2D3U5"/>
<dbReference type="InterPro" id="IPR013041">
    <property type="entry name" value="Clathrin_app_Ig-like_sf"/>
</dbReference>
<dbReference type="InterPro" id="IPR002553">
    <property type="entry name" value="Clathrin/coatomer_adapt-like_N"/>
</dbReference>
<dbReference type="InterPro" id="IPR016024">
    <property type="entry name" value="ARM-type_fold"/>
</dbReference>
<dbReference type="PANTHER" id="PTHR10261:SF0">
    <property type="entry name" value="COATOMER SUBUNIT GAMMA-2"/>
    <property type="match status" value="1"/>
</dbReference>
<keyword evidence="10 11" id="KW-0968">Cytoplasmic vesicle</keyword>
<evidence type="ECO:0000256" key="7">
    <source>
        <dbReference type="ARBA" id="ARBA00022927"/>
    </source>
</evidence>
<dbReference type="GO" id="GO:0030126">
    <property type="term" value="C:COPI vesicle coat"/>
    <property type="evidence" value="ECO:0007669"/>
    <property type="project" value="InterPro"/>
</dbReference>
<name>A0A1R2D3U5_9CILI</name>
<dbReference type="Gene3D" id="1.25.10.10">
    <property type="entry name" value="Leucine-rich Repeat Variant"/>
    <property type="match status" value="2"/>
</dbReference>
<sequence length="735" mass="83222">MKKHEARAPDFLSEIEKTKVLQEAKCFDASCNNPRDCIPVMCKVVYLLSKGEAFTETESTEIFFRACKLYQSSNPQIRKMLYFLLKEIRPKESEVFMITSSLSRDLSTSENSYFKASALRVMAKILDPTMLIQMERFIKVAIVDSNDNVSSAALFLGLKLCKTHLEVVKKWVTEVQEKLTSKNSTIHFHAMLLLYEMKKGDALALSKFFESMMNLSLKSPLAQTQLIRFIRFSLKTSKFETGTMTNIEKFLTDSLKRSQDMVVYEAAKTICEHSEYMQGYTITSALSVLQLFLVSSKVTTKFAGIKTLNTYAMKHASYLTDSTGEYENLLTEQNRSLATMAISTLLKLSTDSNIDKLLGMISNFMNEVSDEFKIELIESIKVLCLRMPHKHQQLNKFVGDILKDEGGLQLKKIIIDTLLQLFDSLPQAKDTILMTLAEFSEDCIYENLHLRVIHFLGEHGPNCKNPSRLIRFIYNRLILEKPSIRAAAVSALFKFSKIKELRSSVMTLIQKCLEDKDDEVRERAAFYLSRISKNDFDRPSLPIPISKLEKILAHCKNTGKGFAFDIQVTSEVKEEVKKAPLPEKVNTSLFSNIPELNALGQPLKSSNNMSLTEKNAEFVVNCVIHYFTSCQVLEFKINNTLSDVTLSGVTASLHVEGTTLEGLLRIEDGILMYPSQTIGKNSSGVSYVVIKKLSGSRKASVPTFLKYKVTEYQGDTELAMFDDEYQIENIPIELA</sequence>
<dbReference type="GO" id="GO:0005198">
    <property type="term" value="F:structural molecule activity"/>
    <property type="evidence" value="ECO:0007669"/>
    <property type="project" value="InterPro"/>
</dbReference>
<evidence type="ECO:0000259" key="12">
    <source>
        <dbReference type="Pfam" id="PF01602"/>
    </source>
</evidence>
<dbReference type="GO" id="GO:0006888">
    <property type="term" value="P:endoplasmic reticulum to Golgi vesicle-mediated transport"/>
    <property type="evidence" value="ECO:0007669"/>
    <property type="project" value="TreeGrafter"/>
</dbReference>
<evidence type="ECO:0000256" key="6">
    <source>
        <dbReference type="ARBA" id="ARBA00022892"/>
    </source>
</evidence>
<keyword evidence="15" id="KW-1185">Reference proteome</keyword>
<dbReference type="SUPFAM" id="SSF49348">
    <property type="entry name" value="Clathrin adaptor appendage domain"/>
    <property type="match status" value="1"/>
</dbReference>
<dbReference type="Proteomes" id="UP000187209">
    <property type="component" value="Unassembled WGS sequence"/>
</dbReference>
<dbReference type="GO" id="GO:0000139">
    <property type="term" value="C:Golgi membrane"/>
    <property type="evidence" value="ECO:0007669"/>
    <property type="project" value="UniProtKB-SubCell"/>
</dbReference>
<dbReference type="Gene3D" id="2.60.40.1480">
    <property type="entry name" value="Coatomer, gamma subunit, appendage domain"/>
    <property type="match status" value="1"/>
</dbReference>
<keyword evidence="6 11" id="KW-0931">ER-Golgi transport</keyword>
<keyword evidence="7 11" id="KW-0653">Protein transport</keyword>
<dbReference type="SUPFAM" id="SSF48371">
    <property type="entry name" value="ARM repeat"/>
    <property type="match status" value="1"/>
</dbReference>
<evidence type="ECO:0000313" key="14">
    <source>
        <dbReference type="EMBL" id="OMJ95934.1"/>
    </source>
</evidence>
<evidence type="ECO:0000256" key="8">
    <source>
        <dbReference type="ARBA" id="ARBA00023034"/>
    </source>
</evidence>
<keyword evidence="4 11" id="KW-0963">Cytoplasm</keyword>
<comment type="subunit">
    <text evidence="11">Oligomeric complex.</text>
</comment>
<evidence type="ECO:0000256" key="2">
    <source>
        <dbReference type="ARBA" id="ARBA00010720"/>
    </source>
</evidence>
<comment type="similarity">
    <text evidence="2 11">Belongs to the COPG family.</text>
</comment>
<keyword evidence="9 11" id="KW-0472">Membrane</keyword>
<accession>A0A1R2D3U5</accession>
<dbReference type="PANTHER" id="PTHR10261">
    <property type="entry name" value="COATOMER SUBUNIT GAMMA"/>
    <property type="match status" value="1"/>
</dbReference>
<dbReference type="GO" id="GO:0005793">
    <property type="term" value="C:endoplasmic reticulum-Golgi intermediate compartment"/>
    <property type="evidence" value="ECO:0007669"/>
    <property type="project" value="TreeGrafter"/>
</dbReference>
<keyword evidence="8 11" id="KW-0333">Golgi apparatus</keyword>
<comment type="subcellular location">
    <subcellularLocation>
        <location evidence="11">Cytoplasm</location>
    </subcellularLocation>
    <subcellularLocation>
        <location evidence="1 11">Golgi apparatus membrane</location>
        <topology evidence="1 11">Peripheral membrane protein</topology>
        <orientation evidence="1 11">Cytoplasmic side</orientation>
    </subcellularLocation>
    <subcellularLocation>
        <location evidence="11">Cytoplasmic vesicle</location>
        <location evidence="11">COPI-coated vesicle membrane</location>
        <topology evidence="11">Peripheral membrane protein</topology>
        <orientation evidence="11">Cytoplasmic side</orientation>
    </subcellularLocation>
</comment>
<dbReference type="Pfam" id="PF01602">
    <property type="entry name" value="Adaptin_N"/>
    <property type="match status" value="1"/>
</dbReference>
<evidence type="ECO:0000256" key="9">
    <source>
        <dbReference type="ARBA" id="ARBA00023136"/>
    </source>
</evidence>
<feature type="domain" description="Clathrin/coatomer adaptor adaptin-like N-terminal" evidence="12">
    <location>
        <begin position="17"/>
        <end position="533"/>
    </location>
</feature>
<comment type="function">
    <text evidence="11">The coatomer is a cytosolic protein complex that binds to dilysine motifs and reversibly associates with Golgi non-clathrin-coated vesicles, which further mediate biosynthetic protein transport from the ER, via the Golgi up to the trans Golgi network. Coatomer complex is required for budding from Golgi membranes, and is essential for the retrograde Golgi-to-ER transport of dilysine-tagged proteins.</text>
</comment>
<dbReference type="Pfam" id="PF08752">
    <property type="entry name" value="COP-gamma_platf"/>
    <property type="match status" value="1"/>
</dbReference>
<dbReference type="GO" id="GO:0009306">
    <property type="term" value="P:protein secretion"/>
    <property type="evidence" value="ECO:0007669"/>
    <property type="project" value="TreeGrafter"/>
</dbReference>
<reference evidence="14 15" key="1">
    <citation type="submission" date="2016-11" db="EMBL/GenBank/DDBJ databases">
        <title>The macronuclear genome of Stentor coeruleus: a giant cell with tiny introns.</title>
        <authorList>
            <person name="Slabodnick M."/>
            <person name="Ruby J.G."/>
            <person name="Reiff S.B."/>
            <person name="Swart E.C."/>
            <person name="Gosai S."/>
            <person name="Prabakaran S."/>
            <person name="Witkowska E."/>
            <person name="Larue G.E."/>
            <person name="Fisher S."/>
            <person name="Freeman R.M."/>
            <person name="Gunawardena J."/>
            <person name="Chu W."/>
            <person name="Stover N.A."/>
            <person name="Gregory B.D."/>
            <person name="Nowacki M."/>
            <person name="Derisi J."/>
            <person name="Roy S.W."/>
            <person name="Marshall W.F."/>
            <person name="Sood P."/>
        </authorList>
    </citation>
    <scope>NUCLEOTIDE SEQUENCE [LARGE SCALE GENOMIC DNA]</scope>
    <source>
        <strain evidence="14">WM001</strain>
    </source>
</reference>
<dbReference type="GO" id="GO:0006886">
    <property type="term" value="P:intracellular protein transport"/>
    <property type="evidence" value="ECO:0007669"/>
    <property type="project" value="InterPro"/>
</dbReference>
<feature type="domain" description="Coatomer gamma subunit appendage Ig-like subdomain" evidence="13">
    <location>
        <begin position="589"/>
        <end position="732"/>
    </location>
</feature>
<gene>
    <name evidence="14" type="ORF">SteCoe_486</name>
</gene>
<dbReference type="PIRSF" id="PIRSF037093">
    <property type="entry name" value="Coatomer_gamma_subunit"/>
    <property type="match status" value="1"/>
</dbReference>
<dbReference type="GO" id="GO:0006891">
    <property type="term" value="P:intra-Golgi vesicle-mediated transport"/>
    <property type="evidence" value="ECO:0007669"/>
    <property type="project" value="TreeGrafter"/>
</dbReference>
<organism evidence="14 15">
    <name type="scientific">Stentor coeruleus</name>
    <dbReference type="NCBI Taxonomy" id="5963"/>
    <lineage>
        <taxon>Eukaryota</taxon>
        <taxon>Sar</taxon>
        <taxon>Alveolata</taxon>
        <taxon>Ciliophora</taxon>
        <taxon>Postciliodesmatophora</taxon>
        <taxon>Heterotrichea</taxon>
        <taxon>Heterotrichida</taxon>
        <taxon>Stentoridae</taxon>
        <taxon>Stentor</taxon>
    </lineage>
</organism>
<evidence type="ECO:0000256" key="4">
    <source>
        <dbReference type="ARBA" id="ARBA00022490"/>
    </source>
</evidence>
<evidence type="ECO:0000313" key="15">
    <source>
        <dbReference type="Proteomes" id="UP000187209"/>
    </source>
</evidence>
<protein>
    <recommendedName>
        <fullName evidence="11">Coatomer subunit gamma</fullName>
    </recommendedName>
</protein>
<dbReference type="OrthoDB" id="6537869at2759"/>